<dbReference type="PROSITE" id="PS51128">
    <property type="entry name" value="ZF_DKSA_2"/>
    <property type="match status" value="1"/>
</dbReference>
<gene>
    <name evidence="2" type="ORF">SAMN05421811_108429</name>
</gene>
<dbReference type="RefSeq" id="WP_091086282.1">
    <property type="nucleotide sequence ID" value="NZ_FOHX01000008.1"/>
</dbReference>
<sequence>MAGVGSLHDLMRHYDQHLERLESLRTLLHDQLAAAGRLRDSRSARRAAAIEAALERMDRGCYGTCLRCGALIPFEQLMRRPQRRHCDGCAETPTRAA</sequence>
<protein>
    <submittedName>
        <fullName evidence="2">Uncharacterized protein</fullName>
    </submittedName>
</protein>
<evidence type="ECO:0000313" key="3">
    <source>
        <dbReference type="Proteomes" id="UP000199361"/>
    </source>
</evidence>
<dbReference type="STRING" id="568860.SAMN05421811_108429"/>
<feature type="zinc finger region" description="dksA C4-type" evidence="1">
    <location>
        <begin position="65"/>
        <end position="89"/>
    </location>
</feature>
<dbReference type="Gene3D" id="1.20.120.910">
    <property type="entry name" value="DksA, coiled-coil domain"/>
    <property type="match status" value="1"/>
</dbReference>
<dbReference type="Proteomes" id="UP000199361">
    <property type="component" value="Unassembled WGS sequence"/>
</dbReference>
<dbReference type="EMBL" id="FOHX01000008">
    <property type="protein sequence ID" value="SEU26497.1"/>
    <property type="molecule type" value="Genomic_DNA"/>
</dbReference>
<evidence type="ECO:0000313" key="2">
    <source>
        <dbReference type="EMBL" id="SEU26497.1"/>
    </source>
</evidence>
<dbReference type="AlphaFoldDB" id="A0A1I0KMI4"/>
<accession>A0A1I0KMI4</accession>
<proteinExistence type="predicted"/>
<organism evidence="2 3">
    <name type="scientific">Nonomuraea wenchangensis</name>
    <dbReference type="NCBI Taxonomy" id="568860"/>
    <lineage>
        <taxon>Bacteria</taxon>
        <taxon>Bacillati</taxon>
        <taxon>Actinomycetota</taxon>
        <taxon>Actinomycetes</taxon>
        <taxon>Streptosporangiales</taxon>
        <taxon>Streptosporangiaceae</taxon>
        <taxon>Nonomuraea</taxon>
    </lineage>
</organism>
<name>A0A1I0KMI4_9ACTN</name>
<evidence type="ECO:0000256" key="1">
    <source>
        <dbReference type="PROSITE-ProRule" id="PRU00510"/>
    </source>
</evidence>
<keyword evidence="3" id="KW-1185">Reference proteome</keyword>
<dbReference type="OrthoDB" id="1121111at2"/>
<reference evidence="2 3" key="1">
    <citation type="submission" date="2016-10" db="EMBL/GenBank/DDBJ databases">
        <authorList>
            <person name="de Groot N.N."/>
        </authorList>
    </citation>
    <scope>NUCLEOTIDE SEQUENCE [LARGE SCALE GENOMIC DNA]</scope>
    <source>
        <strain evidence="2 3">CGMCC 4.5598</strain>
    </source>
</reference>